<accession>W7TR90</accession>
<organism evidence="1 2">
    <name type="scientific">Nannochloropsis gaditana</name>
    <dbReference type="NCBI Taxonomy" id="72520"/>
    <lineage>
        <taxon>Eukaryota</taxon>
        <taxon>Sar</taxon>
        <taxon>Stramenopiles</taxon>
        <taxon>Ochrophyta</taxon>
        <taxon>Eustigmatophyceae</taxon>
        <taxon>Eustigmatales</taxon>
        <taxon>Monodopsidaceae</taxon>
        <taxon>Nannochloropsis</taxon>
    </lineage>
</organism>
<gene>
    <name evidence="1" type="ORF">Naga_100002g95</name>
</gene>
<dbReference type="AlphaFoldDB" id="W7TR90"/>
<proteinExistence type="predicted"/>
<evidence type="ECO:0000313" key="2">
    <source>
        <dbReference type="Proteomes" id="UP000019335"/>
    </source>
</evidence>
<evidence type="ECO:0000313" key="1">
    <source>
        <dbReference type="EMBL" id="EWM28687.1"/>
    </source>
</evidence>
<dbReference type="EMBL" id="AZIL01000274">
    <property type="protein sequence ID" value="EWM28687.1"/>
    <property type="molecule type" value="Genomic_DNA"/>
</dbReference>
<sequence length="159" mass="18027">MRRTDHGVKGRHACRSQAMKGVSQIRGGAWTTVSLGIEPSEWVRERPSRSLFLIIGSPDNPPSAEALFVCKLERGRRKSKVWQSCRLSSSQESARMCCCIFSLYYSVRANTFTRLFVVREGYGVRAYILSSHKDRGKRTNDSRRCCGLLRSAHVQLSLQ</sequence>
<dbReference type="Proteomes" id="UP000019335">
    <property type="component" value="Chromosome 4"/>
</dbReference>
<reference evidence="1 2" key="1">
    <citation type="journal article" date="2014" name="Mol. Plant">
        <title>Chromosome Scale Genome Assembly and Transcriptome Profiling of Nannochloropsis gaditana in Nitrogen Depletion.</title>
        <authorList>
            <person name="Corteggiani Carpinelli E."/>
            <person name="Telatin A."/>
            <person name="Vitulo N."/>
            <person name="Forcato C."/>
            <person name="D'Angelo M."/>
            <person name="Schiavon R."/>
            <person name="Vezzi A."/>
            <person name="Giacometti G.M."/>
            <person name="Morosinotto T."/>
            <person name="Valle G."/>
        </authorList>
    </citation>
    <scope>NUCLEOTIDE SEQUENCE [LARGE SCALE GENOMIC DNA]</scope>
    <source>
        <strain evidence="1 2">B-31</strain>
    </source>
</reference>
<protein>
    <submittedName>
        <fullName evidence="1">Uncharacterized protein</fullName>
    </submittedName>
</protein>
<keyword evidence="2" id="KW-1185">Reference proteome</keyword>
<comment type="caution">
    <text evidence="1">The sequence shown here is derived from an EMBL/GenBank/DDBJ whole genome shotgun (WGS) entry which is preliminary data.</text>
</comment>
<name>W7TR90_9STRA</name>